<dbReference type="EMBL" id="LUCV01000004">
    <property type="protein sequence ID" value="OAI94751.1"/>
    <property type="molecule type" value="Genomic_DNA"/>
</dbReference>
<evidence type="ECO:0008006" key="3">
    <source>
        <dbReference type="Google" id="ProtNLM"/>
    </source>
</evidence>
<dbReference type="RefSeq" id="WP_064301323.1">
    <property type="nucleotide sequence ID" value="NZ_LUCV01000004.1"/>
</dbReference>
<evidence type="ECO:0000313" key="1">
    <source>
        <dbReference type="EMBL" id="OAI94751.1"/>
    </source>
</evidence>
<dbReference type="Proteomes" id="UP000077752">
    <property type="component" value="Unassembled WGS sequence"/>
</dbReference>
<organism evidence="1 2">
    <name type="scientific">Pseudomonas putida</name>
    <name type="common">Arthrobacter siderocapsulatus</name>
    <dbReference type="NCBI Taxonomy" id="303"/>
    <lineage>
        <taxon>Bacteria</taxon>
        <taxon>Pseudomonadati</taxon>
        <taxon>Pseudomonadota</taxon>
        <taxon>Gammaproteobacteria</taxon>
        <taxon>Pseudomonadales</taxon>
        <taxon>Pseudomonadaceae</taxon>
        <taxon>Pseudomonas</taxon>
    </lineage>
</organism>
<accession>A0A177SWS7</accession>
<proteinExistence type="predicted"/>
<sequence>MTSLRKQLLAQILDPDVAFDQPADQVHDLQVRAAQELFEERLQQIPLLRHRAEEAGISRIERLEDLVPLLFAHTVYKSYPQSFIDNNRWDRLLQWMQTLSVADLGNVDVSGVRNIDEWLDRLYAAGHRPLATSGSSGKCSFLNQTLGDQQNKTLHFKHATGWPHVRSEPNRPLFWLGPIKGYNSAIESAQIGRINWGKPGAMHALTEEPLLISEVSRGAAMRKAIAEGSALPEEIKAFEEHAKAQALKGAADMRKLAELILDHRHEPIMITGLWSQHMMIIQCARERGIGDGEFHPQTIVQAGGGIKGVPLPEDYKEQVARFYGDVIRPAAYGMTELAQLMPRCEAGRYHRAPGLIWLVTDEAGERLLGPADADAEGQAIGRFAFLDLLFEGRWGGVITGDKVTLDFSETCPCGRHGPTLLDNISRFAQIGQDDHIGCAGTLDAYIRGALAE</sequence>
<protein>
    <recommendedName>
        <fullName evidence="3">Acyl-protein synthetase LuxE domain-containing protein</fullName>
    </recommendedName>
</protein>
<dbReference type="AlphaFoldDB" id="A0A177SWS7"/>
<evidence type="ECO:0000313" key="2">
    <source>
        <dbReference type="Proteomes" id="UP000077752"/>
    </source>
</evidence>
<name>A0A177SWS7_PSEPU</name>
<gene>
    <name evidence="1" type="ORF">AYO28_06895</name>
</gene>
<reference evidence="1 2" key="1">
    <citation type="submission" date="2016-03" db="EMBL/GenBank/DDBJ databases">
        <title>Draft Genome Assembly of Pseudomonas putida strain CBF10-2.</title>
        <authorList>
            <person name="Iyer R.S."/>
            <person name="Damania A."/>
        </authorList>
    </citation>
    <scope>NUCLEOTIDE SEQUENCE [LARGE SCALE GENOMIC DNA]</scope>
    <source>
        <strain evidence="1 2">CBF10-2</strain>
    </source>
</reference>
<comment type="caution">
    <text evidence="1">The sequence shown here is derived from an EMBL/GenBank/DDBJ whole genome shotgun (WGS) entry which is preliminary data.</text>
</comment>